<dbReference type="UniPathway" id="UPA00995"/>
<evidence type="ECO:0000256" key="6">
    <source>
        <dbReference type="HAMAP-Rule" id="MF_01659"/>
    </source>
</evidence>
<feature type="domain" description="Menaquinone biosynthesis protein MenD middle" evidence="8">
    <location>
        <begin position="241"/>
        <end position="427"/>
    </location>
</feature>
<dbReference type="InterPro" id="IPR012001">
    <property type="entry name" value="Thiamin_PyroP_enz_TPP-bd_dom"/>
</dbReference>
<evidence type="ECO:0000313" key="10">
    <source>
        <dbReference type="Proteomes" id="UP000034681"/>
    </source>
</evidence>
<dbReference type="GO" id="GO:0070204">
    <property type="term" value="F:2-succinyl-5-enolpyruvyl-6-hydroxy-3-cyclohexene-1-carboxylic-acid synthase activity"/>
    <property type="evidence" value="ECO:0007669"/>
    <property type="project" value="UniProtKB-UniRule"/>
</dbReference>
<dbReference type="UniPathway" id="UPA01057">
    <property type="reaction ID" value="UER00164"/>
</dbReference>
<dbReference type="PANTHER" id="PTHR42916:SF1">
    <property type="entry name" value="PROTEIN PHYLLO, CHLOROPLASTIC"/>
    <property type="match status" value="1"/>
</dbReference>
<dbReference type="Proteomes" id="UP000034681">
    <property type="component" value="Unassembled WGS sequence"/>
</dbReference>
<dbReference type="PIRSF" id="PIRSF004983">
    <property type="entry name" value="MenD"/>
    <property type="match status" value="1"/>
</dbReference>
<dbReference type="InterPro" id="IPR029061">
    <property type="entry name" value="THDP-binding"/>
</dbReference>
<dbReference type="SUPFAM" id="SSF52518">
    <property type="entry name" value="Thiamin diphosphate-binding fold (THDP-binding)"/>
    <property type="match status" value="2"/>
</dbReference>
<comment type="similarity">
    <text evidence="6">Belongs to the TPP enzyme family. MenD subfamily.</text>
</comment>
<comment type="subunit">
    <text evidence="6">Homodimer.</text>
</comment>
<dbReference type="CDD" id="cd07037">
    <property type="entry name" value="TPP_PYR_MenD"/>
    <property type="match status" value="1"/>
</dbReference>
<dbReference type="InterPro" id="IPR032264">
    <property type="entry name" value="MenD_middle"/>
</dbReference>
<dbReference type="CDD" id="cd02009">
    <property type="entry name" value="TPP_SHCHC_synthase"/>
    <property type="match status" value="1"/>
</dbReference>
<dbReference type="STRING" id="317619.GCA_000332315_03137"/>
<dbReference type="RefSeq" id="WP_026099676.1">
    <property type="nucleotide sequence ID" value="NZ_KB235939.1"/>
</dbReference>
<comment type="function">
    <text evidence="6">Catalyzes the thiamine diphosphate-dependent decarboxylation of 2-oxoglutarate and the subsequent addition of the resulting succinic semialdehyde-thiamine pyrophosphate anion to isochorismate to yield 2-succinyl-5-enolpyruvyl-6-hydroxy-3-cyclohexene-1-carboxylate (SEPHCHC).</text>
</comment>
<evidence type="ECO:0000256" key="2">
    <source>
        <dbReference type="ARBA" id="ARBA00022723"/>
    </source>
</evidence>
<keyword evidence="5 6" id="KW-0464">Manganese</keyword>
<feature type="domain" description="Thiamine pyrophosphate enzyme N-terminal TPP-binding" evidence="7">
    <location>
        <begin position="13"/>
        <end position="126"/>
    </location>
</feature>
<keyword evidence="10" id="KW-1185">Reference proteome</keyword>
<dbReference type="NCBIfam" id="TIGR00173">
    <property type="entry name" value="menD"/>
    <property type="match status" value="1"/>
</dbReference>
<evidence type="ECO:0000256" key="4">
    <source>
        <dbReference type="ARBA" id="ARBA00023052"/>
    </source>
</evidence>
<evidence type="ECO:0000313" key="9">
    <source>
        <dbReference type="EMBL" id="KKI98236.1"/>
    </source>
</evidence>
<comment type="caution">
    <text evidence="9">The sequence shown here is derived from an EMBL/GenBank/DDBJ whole genome shotgun (WGS) entry which is preliminary data.</text>
</comment>
<dbReference type="InterPro" id="IPR004433">
    <property type="entry name" value="MenaQ_synth_MenD"/>
</dbReference>
<dbReference type="Pfam" id="PF16582">
    <property type="entry name" value="TPP_enzyme_M_2"/>
    <property type="match status" value="1"/>
</dbReference>
<proteinExistence type="inferred from homology"/>
<dbReference type="OrthoDB" id="9791859at2"/>
<sequence length="600" mass="66089">MPLDFRNCNTLWASVLVQTLQHLGLTTVVLCPGSRSAPLTLAFSQHPALDCLPLVDERSAGFFALGRARRSGQPVVLVCTSGTAGANFYPAVIEARESGVPLLVLTADRPPELRHCHAGQAIDQVRLFGTYPTWDTSLALPSADLPQLQYLRQTLALAWERTQFPQGGPVHLNCPFRDPLHPQPDPAVQALEASFAQQQFFAHLIHIPQPVSPGGPALSPQGTFIPAPLPLGQMPQFAAPGLIIVGPVQPTDADHFCATITSLARVLQWPVLADGLNPLRHRTPRPDALITTYDLILRHGDVADRLKTTQVLQIGELPASKELRHWLSQTQPQRWVISPQADNFDPLHGPVLPVRCSLDLFLDWVFQRGLRHAPTPAIGVQEAKQRWIAAEARTRLAIDQTMAGIDHLTESKLAWGLGRWLPLDTPLMVANSTPIRDWEWFCGAHDRRLSLFFNRGANGIDGTLSTALGLIHGGDRGVLLTGDLALLHDSNGFLARSWVRGHLTIILLNNQGGGIFELLPIVEDNPHFEDFFATPQTVDFSHLCQAHGIDYQAITTWAQLPPLLNPLPTTGIRLLELRTDRKAEAQWRRRLLPQLGQDSA</sequence>
<dbReference type="AlphaFoldDB" id="A0A0M2PV41"/>
<keyword evidence="4 6" id="KW-0786">Thiamine pyrophosphate</keyword>
<dbReference type="PANTHER" id="PTHR42916">
    <property type="entry name" value="2-SUCCINYL-5-ENOLPYRUVYL-6-HYDROXY-3-CYCLOHEXENE-1-CARBOXYLATE SYNTHASE"/>
    <property type="match status" value="1"/>
</dbReference>
<dbReference type="GO" id="GO:0009234">
    <property type="term" value="P:menaquinone biosynthetic process"/>
    <property type="evidence" value="ECO:0007669"/>
    <property type="project" value="InterPro"/>
</dbReference>
<dbReference type="EMBL" id="AJTX02000010">
    <property type="protein sequence ID" value="KKI98236.1"/>
    <property type="molecule type" value="Genomic_DNA"/>
</dbReference>
<dbReference type="GO" id="GO:0030145">
    <property type="term" value="F:manganese ion binding"/>
    <property type="evidence" value="ECO:0007669"/>
    <property type="project" value="UniProtKB-UniRule"/>
</dbReference>
<keyword evidence="1 6" id="KW-0808">Transferase</keyword>
<name>A0A0M2PV41_PROHO</name>
<evidence type="ECO:0000256" key="1">
    <source>
        <dbReference type="ARBA" id="ARBA00022679"/>
    </source>
</evidence>
<organism evidence="9 10">
    <name type="scientific">Prochlorothrix hollandica PCC 9006 = CALU 1027</name>
    <dbReference type="NCBI Taxonomy" id="317619"/>
    <lineage>
        <taxon>Bacteria</taxon>
        <taxon>Bacillati</taxon>
        <taxon>Cyanobacteriota</taxon>
        <taxon>Cyanophyceae</taxon>
        <taxon>Prochlorotrichales</taxon>
        <taxon>Prochlorotrichaceae</taxon>
        <taxon>Prochlorothrix</taxon>
    </lineage>
</organism>
<keyword evidence="2 6" id="KW-0479">Metal-binding</keyword>
<comment type="pathway">
    <text evidence="6">Quinol/quinone metabolism; 1,4-dihydroxy-2-naphthoate biosynthesis; 1,4-dihydroxy-2-naphthoate from chorismate: step 2/7.</text>
</comment>
<gene>
    <name evidence="6" type="primary">menD</name>
    <name evidence="9" type="ORF">PROH_21460</name>
</gene>
<comment type="pathway">
    <text evidence="6">Cofactor biosynthesis; phylloquinone biosynthesis.</text>
</comment>
<evidence type="ECO:0000256" key="5">
    <source>
        <dbReference type="ARBA" id="ARBA00023211"/>
    </source>
</evidence>
<accession>A0A0M2PV41</accession>
<dbReference type="Gene3D" id="3.40.50.970">
    <property type="match status" value="2"/>
</dbReference>
<reference evidence="9" key="1">
    <citation type="submission" date="2012-04" db="EMBL/GenBank/DDBJ databases">
        <authorList>
            <person name="Borisov I.G."/>
            <person name="Ivanikova N.V."/>
            <person name="Pinevich A.V."/>
        </authorList>
    </citation>
    <scope>NUCLEOTIDE SEQUENCE</scope>
    <source>
        <strain evidence="9">CALU 1027</strain>
    </source>
</reference>
<comment type="catalytic activity">
    <reaction evidence="6">
        <text>isochorismate + 2-oxoglutarate + H(+) = 5-enolpyruvoyl-6-hydroxy-2-succinyl-cyclohex-3-ene-1-carboxylate + CO2</text>
        <dbReference type="Rhea" id="RHEA:25593"/>
        <dbReference type="ChEBI" id="CHEBI:15378"/>
        <dbReference type="ChEBI" id="CHEBI:16526"/>
        <dbReference type="ChEBI" id="CHEBI:16810"/>
        <dbReference type="ChEBI" id="CHEBI:29780"/>
        <dbReference type="ChEBI" id="CHEBI:58818"/>
        <dbReference type="EC" id="2.2.1.9"/>
    </reaction>
</comment>
<keyword evidence="3 6" id="KW-0460">Magnesium</keyword>
<protein>
    <recommendedName>
        <fullName evidence="6">2-succinyl-5-enolpyruvyl-6-hydroxy-3-cyclohexene-1-carboxylate synthase</fullName>
        <shortName evidence="6">SEPHCHC synthase</shortName>
        <ecNumber evidence="6">2.2.1.9</ecNumber>
    </recommendedName>
</protein>
<dbReference type="Pfam" id="PF02776">
    <property type="entry name" value="TPP_enzyme_N"/>
    <property type="match status" value="1"/>
</dbReference>
<evidence type="ECO:0000259" key="7">
    <source>
        <dbReference type="Pfam" id="PF02776"/>
    </source>
</evidence>
<comment type="cofactor">
    <cofactor evidence="6">
        <name>thiamine diphosphate</name>
        <dbReference type="ChEBI" id="CHEBI:58937"/>
    </cofactor>
    <text evidence="6">Binds 1 thiamine pyrophosphate per subunit.</text>
</comment>
<dbReference type="HAMAP" id="MF_01659">
    <property type="entry name" value="MenD"/>
    <property type="match status" value="1"/>
</dbReference>
<dbReference type="eggNOG" id="COG1165">
    <property type="taxonomic scope" value="Bacteria"/>
</dbReference>
<comment type="cofactor">
    <cofactor evidence="6">
        <name>Mg(2+)</name>
        <dbReference type="ChEBI" id="CHEBI:18420"/>
    </cofactor>
    <cofactor evidence="6">
        <name>Mn(2+)</name>
        <dbReference type="ChEBI" id="CHEBI:29035"/>
    </cofactor>
</comment>
<evidence type="ECO:0000256" key="3">
    <source>
        <dbReference type="ARBA" id="ARBA00022842"/>
    </source>
</evidence>
<dbReference type="Gene3D" id="3.40.50.1220">
    <property type="entry name" value="TPP-binding domain"/>
    <property type="match status" value="1"/>
</dbReference>
<dbReference type="EC" id="2.2.1.9" evidence="6"/>
<dbReference type="GO" id="GO:0000287">
    <property type="term" value="F:magnesium ion binding"/>
    <property type="evidence" value="ECO:0007669"/>
    <property type="project" value="UniProtKB-UniRule"/>
</dbReference>
<dbReference type="GO" id="GO:0030976">
    <property type="term" value="F:thiamine pyrophosphate binding"/>
    <property type="evidence" value="ECO:0007669"/>
    <property type="project" value="UniProtKB-UniRule"/>
</dbReference>
<evidence type="ECO:0000259" key="8">
    <source>
        <dbReference type="Pfam" id="PF16582"/>
    </source>
</evidence>
<dbReference type="GO" id="GO:0042372">
    <property type="term" value="P:phylloquinone biosynthetic process"/>
    <property type="evidence" value="ECO:0007669"/>
    <property type="project" value="UniProtKB-UniRule"/>
</dbReference>